<gene>
    <name evidence="1" type="ORF">MAE30S32_05480</name>
</gene>
<name>A0A510PDS4_MICAE</name>
<evidence type="ECO:0000313" key="2">
    <source>
        <dbReference type="Proteomes" id="UP000321223"/>
    </source>
</evidence>
<dbReference type="EMBL" id="BHVU01000017">
    <property type="protein sequence ID" value="GCA91896.1"/>
    <property type="molecule type" value="Genomic_DNA"/>
</dbReference>
<accession>A0A510PDS4</accession>
<evidence type="ECO:0000313" key="1">
    <source>
        <dbReference type="EMBL" id="GCA91896.1"/>
    </source>
</evidence>
<dbReference type="Proteomes" id="UP000321223">
    <property type="component" value="Unassembled WGS sequence"/>
</dbReference>
<sequence>MKNTQDSETKQNLQDDLLPEYNFDYTKAHPNRFASQVNEIKITVTLEPDVAKVFKNSEDVNKALRAILSAIPLQLKI</sequence>
<organism evidence="1 2">
    <name type="scientific">Microcystis aeruginosa 11-30S32</name>
    <dbReference type="NCBI Taxonomy" id="2358142"/>
    <lineage>
        <taxon>Bacteria</taxon>
        <taxon>Bacillati</taxon>
        <taxon>Cyanobacteriota</taxon>
        <taxon>Cyanophyceae</taxon>
        <taxon>Oscillatoriophycideae</taxon>
        <taxon>Chroococcales</taxon>
        <taxon>Microcystaceae</taxon>
        <taxon>Microcystis</taxon>
    </lineage>
</organism>
<comment type="caution">
    <text evidence="1">The sequence shown here is derived from an EMBL/GenBank/DDBJ whole genome shotgun (WGS) entry which is preliminary data.</text>
</comment>
<reference evidence="1 2" key="1">
    <citation type="journal article" date="2019" name="Appl. Environ. Microbiol.">
        <title>Co-occurrence of broad and narrow host-range viruses infecting the toxic bloom-forming cyanobacterium Microcystis aeruginosa.</title>
        <authorList>
            <person name="Morimoto D."/>
            <person name="Tominaga K."/>
            <person name="Nishimura Y."/>
            <person name="Yoshida N."/>
            <person name="Kimura S."/>
            <person name="Sako Y."/>
            <person name="Yoshida T."/>
        </authorList>
    </citation>
    <scope>NUCLEOTIDE SEQUENCE [LARGE SCALE GENOMIC DNA]</scope>
    <source>
        <strain evidence="1 2">11-30S32</strain>
    </source>
</reference>
<protein>
    <submittedName>
        <fullName evidence="1">Uncharacterized protein</fullName>
    </submittedName>
</protein>
<dbReference type="AlphaFoldDB" id="A0A510PDS4"/>
<proteinExistence type="predicted"/>
<dbReference type="RefSeq" id="WP_147068995.1">
    <property type="nucleotide sequence ID" value="NZ_BHVU01000017.1"/>
</dbReference>